<proteinExistence type="predicted"/>
<comment type="caution">
    <text evidence="2">The sequence shown here is derived from an EMBL/GenBank/DDBJ whole genome shotgun (WGS) entry which is preliminary data.</text>
</comment>
<protein>
    <submittedName>
        <fullName evidence="2">Uncharacterized protein</fullName>
    </submittedName>
</protein>
<accession>A0A4Q4TNS5</accession>
<dbReference type="AlphaFoldDB" id="A0A4Q4TNS5"/>
<evidence type="ECO:0000256" key="1">
    <source>
        <dbReference type="SAM" id="MobiDB-lite"/>
    </source>
</evidence>
<keyword evidence="3" id="KW-1185">Reference proteome</keyword>
<name>A0A4Q4TNS5_9PEZI</name>
<feature type="compositionally biased region" description="Polar residues" evidence="1">
    <location>
        <begin position="1"/>
        <end position="10"/>
    </location>
</feature>
<dbReference type="STRING" id="155417.A0A4Q4TNS5"/>
<evidence type="ECO:0000313" key="2">
    <source>
        <dbReference type="EMBL" id="RYP07557.1"/>
    </source>
</evidence>
<feature type="region of interest" description="Disordered" evidence="1">
    <location>
        <begin position="1"/>
        <end position="76"/>
    </location>
</feature>
<dbReference type="OrthoDB" id="6880011at2759"/>
<sequence length="76" mass="8109">MNKASSTTQRPLHATAEAIGAGVQGERRNPRMSHLQSANEGPADIIAKVSGAVQGGKREDNGKYFTTHEAIPWPDP</sequence>
<evidence type="ECO:0000313" key="3">
    <source>
        <dbReference type="Proteomes" id="UP000293360"/>
    </source>
</evidence>
<dbReference type="Proteomes" id="UP000293360">
    <property type="component" value="Unassembled WGS sequence"/>
</dbReference>
<dbReference type="EMBL" id="QJNU01000091">
    <property type="protein sequence ID" value="RYP07557.1"/>
    <property type="molecule type" value="Genomic_DNA"/>
</dbReference>
<reference evidence="2 3" key="1">
    <citation type="submission" date="2018-06" db="EMBL/GenBank/DDBJ databases">
        <title>Complete Genomes of Monosporascus.</title>
        <authorList>
            <person name="Robinson A.J."/>
            <person name="Natvig D.O."/>
        </authorList>
    </citation>
    <scope>NUCLEOTIDE SEQUENCE [LARGE SCALE GENOMIC DNA]</scope>
    <source>
        <strain evidence="2 3">CBS 110550</strain>
    </source>
</reference>
<organism evidence="2 3">
    <name type="scientific">Monosporascus ibericus</name>
    <dbReference type="NCBI Taxonomy" id="155417"/>
    <lineage>
        <taxon>Eukaryota</taxon>
        <taxon>Fungi</taxon>
        <taxon>Dikarya</taxon>
        <taxon>Ascomycota</taxon>
        <taxon>Pezizomycotina</taxon>
        <taxon>Sordariomycetes</taxon>
        <taxon>Xylariomycetidae</taxon>
        <taxon>Xylariales</taxon>
        <taxon>Xylariales incertae sedis</taxon>
        <taxon>Monosporascus</taxon>
    </lineage>
</organism>
<gene>
    <name evidence="2" type="ORF">DL764_002412</name>
</gene>